<evidence type="ECO:0000256" key="13">
    <source>
        <dbReference type="ARBA" id="ARBA00023136"/>
    </source>
</evidence>
<keyword evidence="6" id="KW-0812">Transmembrane</keyword>
<feature type="binding site" description="in dimeric form" evidence="16">
    <location>
        <position position="317"/>
    </location>
    <ligand>
        <name>Ca(2+)</name>
        <dbReference type="ChEBI" id="CHEBI:29108"/>
        <label>1</label>
    </ligand>
</feature>
<keyword evidence="19" id="KW-1185">Reference proteome</keyword>
<dbReference type="PANTHER" id="PTHR40457:SF1">
    <property type="entry name" value="PHOSPHOLIPASE A1"/>
    <property type="match status" value="1"/>
</dbReference>
<evidence type="ECO:0000256" key="1">
    <source>
        <dbReference type="ARBA" id="ARBA00000111"/>
    </source>
</evidence>
<dbReference type="AlphaFoldDB" id="C4ZPE3"/>
<dbReference type="Pfam" id="PF02253">
    <property type="entry name" value="PLA1"/>
    <property type="match status" value="1"/>
</dbReference>
<keyword evidence="5" id="KW-1134">Transmembrane beta strand</keyword>
<evidence type="ECO:0000256" key="6">
    <source>
        <dbReference type="ARBA" id="ARBA00022692"/>
    </source>
</evidence>
<dbReference type="InterPro" id="IPR036541">
    <property type="entry name" value="PLipase_A1_sf"/>
</dbReference>
<evidence type="ECO:0000313" key="18">
    <source>
        <dbReference type="EMBL" id="ACK54339.1"/>
    </source>
</evidence>
<evidence type="ECO:0000256" key="10">
    <source>
        <dbReference type="ARBA" id="ARBA00022837"/>
    </source>
</evidence>
<dbReference type="InterPro" id="IPR003187">
    <property type="entry name" value="PLipase_A1"/>
</dbReference>
<comment type="catalytic activity">
    <reaction evidence="2 17">
        <text>a 1,2-diacyl-sn-glycero-3-phosphocholine + H2O = a 1-acyl-sn-glycero-3-phosphocholine + a fatty acid + H(+)</text>
        <dbReference type="Rhea" id="RHEA:15801"/>
        <dbReference type="ChEBI" id="CHEBI:15377"/>
        <dbReference type="ChEBI" id="CHEBI:15378"/>
        <dbReference type="ChEBI" id="CHEBI:28868"/>
        <dbReference type="ChEBI" id="CHEBI:57643"/>
        <dbReference type="ChEBI" id="CHEBI:58168"/>
        <dbReference type="EC" id="3.1.1.4"/>
    </reaction>
</comment>
<dbReference type="EMBL" id="CP001281">
    <property type="protein sequence ID" value="ACK54339.1"/>
    <property type="molecule type" value="Genomic_DNA"/>
</dbReference>
<comment type="subcellular location">
    <subcellularLocation>
        <location evidence="17">Cell outer membrane</location>
        <topology evidence="17">Multi-pass membrane protein</topology>
    </subcellularLocation>
    <text evidence="17">One of the very few enzymes located there.</text>
</comment>
<keyword evidence="8 17" id="KW-0732">Signal</keyword>
<dbReference type="SUPFAM" id="SSF56931">
    <property type="entry name" value="Outer membrane phospholipase A (OMPLA)"/>
    <property type="match status" value="1"/>
</dbReference>
<evidence type="ECO:0000256" key="5">
    <source>
        <dbReference type="ARBA" id="ARBA00022452"/>
    </source>
</evidence>
<keyword evidence="7 16" id="KW-0479">Metal-binding</keyword>
<comment type="subunit">
    <text evidence="4 17">Homodimer; dimerization is reversible, and the dimeric form is the active one.</text>
</comment>
<comment type="similarity">
    <text evidence="3 17">Belongs to the phospholipase A1 family.</text>
</comment>
<gene>
    <name evidence="18" type="ordered locus">Tmz1t_1581</name>
</gene>
<dbReference type="GO" id="GO:0016042">
    <property type="term" value="P:lipid catabolic process"/>
    <property type="evidence" value="ECO:0007669"/>
    <property type="project" value="UniProtKB-KW"/>
</dbReference>
<evidence type="ECO:0000256" key="17">
    <source>
        <dbReference type="RuleBase" id="RU366027"/>
    </source>
</evidence>
<name>C4ZPE3_THASP</name>
<feature type="active site" description="Nucleophile" evidence="15">
    <location>
        <position position="272"/>
    </location>
</feature>
<feature type="binding site" description="in dimeric form" evidence="16">
    <location>
        <position position="280"/>
    </location>
    <ligand>
        <name>Ca(2+)</name>
        <dbReference type="ChEBI" id="CHEBI:29108"/>
        <label>1</label>
    </ligand>
</feature>
<evidence type="ECO:0000256" key="8">
    <source>
        <dbReference type="ARBA" id="ARBA00022729"/>
    </source>
</evidence>
<feature type="binding site" description="in dimeric form" evidence="16">
    <location>
        <position position="235"/>
    </location>
    <ligand>
        <name>Ca(2+)</name>
        <dbReference type="ChEBI" id="CHEBI:29108"/>
        <label>1</label>
    </ligand>
</feature>
<dbReference type="PRINTS" id="PR01486">
    <property type="entry name" value="PHPHLIPASEA1"/>
</dbReference>
<keyword evidence="11 17" id="KW-0442">Lipid degradation</keyword>
<dbReference type="KEGG" id="tmz:Tmz1t_1581"/>
<dbReference type="PANTHER" id="PTHR40457">
    <property type="entry name" value="PHOSPHOLIPASE A1"/>
    <property type="match status" value="1"/>
</dbReference>
<dbReference type="eggNOG" id="COG2829">
    <property type="taxonomic scope" value="Bacteria"/>
</dbReference>
<feature type="signal peptide" evidence="17">
    <location>
        <begin position="1"/>
        <end position="25"/>
    </location>
</feature>
<keyword evidence="13" id="KW-0472">Membrane</keyword>
<dbReference type="OrthoDB" id="188433at2"/>
<accession>C4ZPE3</accession>
<dbReference type="GO" id="GO:0008970">
    <property type="term" value="F:phospholipase A1 activity"/>
    <property type="evidence" value="ECO:0007669"/>
    <property type="project" value="UniProtKB-EC"/>
</dbReference>
<dbReference type="HOGENOM" id="CLU_051993_0_0_4"/>
<feature type="chain" id="PRO_5019618941" description="Phospholipase A1" evidence="17">
    <location>
        <begin position="26"/>
        <end position="407"/>
    </location>
</feature>
<dbReference type="GO" id="GO:0009279">
    <property type="term" value="C:cell outer membrane"/>
    <property type="evidence" value="ECO:0007669"/>
    <property type="project" value="UniProtKB-SubCell"/>
</dbReference>
<keyword evidence="10 16" id="KW-0106">Calcium</keyword>
<evidence type="ECO:0000256" key="14">
    <source>
        <dbReference type="ARBA" id="ARBA00023237"/>
    </source>
</evidence>
<evidence type="ECO:0000256" key="11">
    <source>
        <dbReference type="ARBA" id="ARBA00022963"/>
    </source>
</evidence>
<keyword evidence="9 17" id="KW-0378">Hydrolase</keyword>
<evidence type="ECO:0000256" key="4">
    <source>
        <dbReference type="ARBA" id="ARBA00011702"/>
    </source>
</evidence>
<evidence type="ECO:0000256" key="15">
    <source>
        <dbReference type="PIRSR" id="PIRSR603187-1"/>
    </source>
</evidence>
<evidence type="ECO:0000256" key="9">
    <source>
        <dbReference type="ARBA" id="ARBA00022801"/>
    </source>
</evidence>
<keyword evidence="12 17" id="KW-0443">Lipid metabolism</keyword>
<feature type="active site" description="Proton acceptor" evidence="15">
    <location>
        <position position="270"/>
    </location>
</feature>
<reference evidence="18 19" key="2">
    <citation type="journal article" date="2012" name="Stand. Genomic Sci.">
        <title>Complete genome sequence of Thauera aminoaromatica strain MZ1T.</title>
        <authorList>
            <person name="Jiang K."/>
            <person name="Sanseverino J."/>
            <person name="Chauhan A."/>
            <person name="Lucas S."/>
            <person name="Copeland A."/>
            <person name="Lapidus A."/>
            <person name="Del Rio T.G."/>
            <person name="Dalin E."/>
            <person name="Tice H."/>
            <person name="Bruce D."/>
            <person name="Goodwin L."/>
            <person name="Pitluck S."/>
            <person name="Sims D."/>
            <person name="Brettin T."/>
            <person name="Detter J.C."/>
            <person name="Han C."/>
            <person name="Chang Y.J."/>
            <person name="Larimer F."/>
            <person name="Land M."/>
            <person name="Hauser L."/>
            <person name="Kyrpides N.C."/>
            <person name="Mikhailova N."/>
            <person name="Moser S."/>
            <person name="Jegier P."/>
            <person name="Close D."/>
            <person name="Debruyn J.M."/>
            <person name="Wang Y."/>
            <person name="Layton A.C."/>
            <person name="Allen M.S."/>
            <person name="Sayler G.S."/>
        </authorList>
    </citation>
    <scope>NUCLEOTIDE SEQUENCE [LARGE SCALE GENOMIC DNA]</scope>
    <source>
        <strain evidence="18 19">MZ1T</strain>
    </source>
</reference>
<dbReference type="Proteomes" id="UP000002186">
    <property type="component" value="Chromosome"/>
</dbReference>
<sequence>MPKTSSPRPLLLAGALALAAPAAFAADWLLATSSPQVVPGQRFEVVVIGEGRAADWPARLPASIELSGGGPRIAVELVAIGRPAAGGGQRRYFARWPMEVTGVAALALVGRPSARVLLDAGTAADVATAATASTAIPSVAAAGTTAVAPAAAVAPMAPVAAVPSDAAPVEPSGFGFHEPMYFLIGGRDPVSARFQFSFRYRIFDEQGVVAETIPVASGLYFGFTQTSLWDLQSESKPFRDSSFRPSLFYRFALDDPQKRGSLALSGGYEHESNGKEDMPSRSIDTLFVRADARLRLDESGSYLGVVPKAWTYLDREDNPDIARYRGHAELGLRLGRDDGWLFSTLIRRGTEGKMGTQYDLSYPIRRSVFSGVGAFVHLQAFKGYGETLLEYDENKEAQYRIGVSLVR</sequence>
<comment type="cofactor">
    <cofactor evidence="17">
        <name>Ca(2+)</name>
        <dbReference type="ChEBI" id="CHEBI:29108"/>
    </cofactor>
    <text evidence="17">Binds 1 Ca(2+) ion per monomer. In the dimeric form the Ca(2+) is bound by different amino acids with binding of each Ca(2+) shared with ligands coming from each monomer. The Ca(2+) ion may have a role in catalysis.</text>
</comment>
<reference evidence="19" key="1">
    <citation type="submission" date="2009-05" db="EMBL/GenBank/DDBJ databases">
        <title>Complete sequence of chromosome of Thauera sp. MZ1T.</title>
        <authorList>
            <consortium name="US DOE Joint Genome Institute"/>
            <person name="Lucas S."/>
            <person name="Copeland A."/>
            <person name="Lapidus A."/>
            <person name="Glavina del Rio T."/>
            <person name="Dalin E."/>
            <person name="Tice H."/>
            <person name="Bruce D."/>
            <person name="Goodwin L."/>
            <person name="Pitluck S."/>
            <person name="Sims D."/>
            <person name="Brettin T."/>
            <person name="Detter J.C."/>
            <person name="Han C."/>
            <person name="Larimer F."/>
            <person name="Land M."/>
            <person name="Hauser L."/>
            <person name="Kyrpides N."/>
            <person name="Mikhailova N."/>
            <person name="Sayler G.S."/>
        </authorList>
    </citation>
    <scope>NUCLEOTIDE SEQUENCE [LARGE SCALE GENOMIC DNA]</scope>
    <source>
        <strain evidence="19">MZ1T</strain>
    </source>
</reference>
<comment type="function">
    <text evidence="17">Hydrolysis of phosphatidylcholine with phospholipase A2 (EC 3.1.1.4) and phospholipase A1 (EC 3.1.1.32) activities.</text>
</comment>
<keyword evidence="14 17" id="KW-0998">Cell outer membrane</keyword>
<dbReference type="GO" id="GO:0004623">
    <property type="term" value="F:phospholipase A2 activity"/>
    <property type="evidence" value="ECO:0007669"/>
    <property type="project" value="UniProtKB-EC"/>
</dbReference>
<evidence type="ECO:0000313" key="19">
    <source>
        <dbReference type="Proteomes" id="UP000002186"/>
    </source>
</evidence>
<dbReference type="RefSeq" id="WP_012585090.1">
    <property type="nucleotide sequence ID" value="NC_011662.2"/>
</dbReference>
<dbReference type="Gene3D" id="2.40.230.10">
    <property type="entry name" value="Phospholipase A1"/>
    <property type="match status" value="1"/>
</dbReference>
<proteinExistence type="inferred from homology"/>
<protein>
    <recommendedName>
        <fullName evidence="17">Phospholipase A1</fullName>
        <ecNumber evidence="17">3.1.1.32</ecNumber>
        <ecNumber evidence="17">3.1.1.4</ecNumber>
    </recommendedName>
    <alternativeName>
        <fullName evidence="17">Phosphatidylcholine 1-acylhydrolase</fullName>
    </alternativeName>
</protein>
<evidence type="ECO:0000256" key="3">
    <source>
        <dbReference type="ARBA" id="ARBA00010525"/>
    </source>
</evidence>
<evidence type="ECO:0000256" key="2">
    <source>
        <dbReference type="ARBA" id="ARBA00001604"/>
    </source>
</evidence>
<dbReference type="GO" id="GO:0046872">
    <property type="term" value="F:metal ion binding"/>
    <property type="evidence" value="ECO:0007669"/>
    <property type="project" value="UniProtKB-KW"/>
</dbReference>
<dbReference type="EC" id="3.1.1.32" evidence="17"/>
<dbReference type="EC" id="3.1.1.4" evidence="17"/>
<evidence type="ECO:0000256" key="7">
    <source>
        <dbReference type="ARBA" id="ARBA00022723"/>
    </source>
</evidence>
<dbReference type="STRING" id="85643.Tmz1t_1581"/>
<evidence type="ECO:0000256" key="16">
    <source>
        <dbReference type="PIRSR" id="PIRSR603187-2"/>
    </source>
</evidence>
<evidence type="ECO:0000256" key="12">
    <source>
        <dbReference type="ARBA" id="ARBA00023098"/>
    </source>
</evidence>
<comment type="catalytic activity">
    <reaction evidence="1 17">
        <text>a 1,2-diacyl-sn-glycero-3-phosphocholine + H2O = a 2-acyl-sn-glycero-3-phosphocholine + a fatty acid + H(+)</text>
        <dbReference type="Rhea" id="RHEA:18689"/>
        <dbReference type="ChEBI" id="CHEBI:15377"/>
        <dbReference type="ChEBI" id="CHEBI:15378"/>
        <dbReference type="ChEBI" id="CHEBI:28868"/>
        <dbReference type="ChEBI" id="CHEBI:57643"/>
        <dbReference type="ChEBI" id="CHEBI:57875"/>
        <dbReference type="EC" id="3.1.1.32"/>
    </reaction>
</comment>
<organism evidence="18 19">
    <name type="scientific">Thauera aminoaromatica</name>
    <dbReference type="NCBI Taxonomy" id="164330"/>
    <lineage>
        <taxon>Bacteria</taxon>
        <taxon>Pseudomonadati</taxon>
        <taxon>Pseudomonadota</taxon>
        <taxon>Betaproteobacteria</taxon>
        <taxon>Rhodocyclales</taxon>
        <taxon>Zoogloeaceae</taxon>
        <taxon>Thauera</taxon>
    </lineage>
</organism>